<sequence>MFKKLAVLIVTFSVLLGGICMADKAGPLPASEASLGGITLRSPMNYVKSIYGDPTDRYITTGKFNTPAVGNLYGKGFYVIEYANQPAVLELYTDANNGIATPMGITVGVPKSTVDRLYGSGTYWQGSYLYRTQNYLEIQIKYGNDANGVTVVKSIYIHFQS</sequence>
<dbReference type="RefSeq" id="WP_062412366.1">
    <property type="nucleotide sequence ID" value="NZ_JAJCIO010000015.1"/>
</dbReference>
<gene>
    <name evidence="2" type="ORF">NE675_04495</name>
</gene>
<keyword evidence="3" id="KW-1185">Reference proteome</keyword>
<protein>
    <submittedName>
        <fullName evidence="2">Uncharacterized protein</fullName>
    </submittedName>
</protein>
<reference evidence="2 3" key="1">
    <citation type="submission" date="2022-06" db="EMBL/GenBank/DDBJ databases">
        <title>Isolation of gut microbiota from human fecal samples.</title>
        <authorList>
            <person name="Pamer E.G."/>
            <person name="Barat B."/>
            <person name="Waligurski E."/>
            <person name="Medina S."/>
            <person name="Paddock L."/>
            <person name="Mostad J."/>
        </authorList>
    </citation>
    <scope>NUCLEOTIDE SEQUENCE [LARGE SCALE GENOMIC DNA]</scope>
    <source>
        <strain evidence="2 3">DFI.1.1</strain>
    </source>
</reference>
<accession>A0ABT1SR50</accession>
<evidence type="ECO:0000313" key="3">
    <source>
        <dbReference type="Proteomes" id="UP001206692"/>
    </source>
</evidence>
<dbReference type="EMBL" id="JANGEW010000006">
    <property type="protein sequence ID" value="MCQ5342294.1"/>
    <property type="molecule type" value="Genomic_DNA"/>
</dbReference>
<keyword evidence="1" id="KW-0732">Signal</keyword>
<organism evidence="2 3">
    <name type="scientific">Megasphaera massiliensis</name>
    <dbReference type="NCBI Taxonomy" id="1232428"/>
    <lineage>
        <taxon>Bacteria</taxon>
        <taxon>Bacillati</taxon>
        <taxon>Bacillota</taxon>
        <taxon>Negativicutes</taxon>
        <taxon>Veillonellales</taxon>
        <taxon>Veillonellaceae</taxon>
        <taxon>Megasphaera</taxon>
    </lineage>
</organism>
<comment type="caution">
    <text evidence="2">The sequence shown here is derived from an EMBL/GenBank/DDBJ whole genome shotgun (WGS) entry which is preliminary data.</text>
</comment>
<proteinExistence type="predicted"/>
<evidence type="ECO:0000256" key="1">
    <source>
        <dbReference type="SAM" id="SignalP"/>
    </source>
</evidence>
<feature type="chain" id="PRO_5045799022" evidence="1">
    <location>
        <begin position="23"/>
        <end position="161"/>
    </location>
</feature>
<dbReference type="Proteomes" id="UP001206692">
    <property type="component" value="Unassembled WGS sequence"/>
</dbReference>
<name>A0ABT1SR50_9FIRM</name>
<feature type="signal peptide" evidence="1">
    <location>
        <begin position="1"/>
        <end position="22"/>
    </location>
</feature>
<evidence type="ECO:0000313" key="2">
    <source>
        <dbReference type="EMBL" id="MCQ5342294.1"/>
    </source>
</evidence>